<feature type="region of interest" description="Disordered" evidence="1">
    <location>
        <begin position="206"/>
        <end position="244"/>
    </location>
</feature>
<dbReference type="EMBL" id="KV745458">
    <property type="protein sequence ID" value="OCK74542.1"/>
    <property type="molecule type" value="Genomic_DNA"/>
</dbReference>
<proteinExistence type="predicted"/>
<sequence length="244" mass="26952">MGDPIGAVISIAGLLKRAYDLYDACSKAAEEFKTASRQVHSMTIVLEGVRSDLINNKRSAINRGGDIAKNKSNRLKTLLAGCSVSLGKLEALLKKYNGLRNNSSAWDSFRWGNGGKAEIKNMQADLVVSMVMLNTFLQSEGLDALGRLEQAMEMLMRKFDSLEMPRSQTKSRGDTRRRSSDGVGRCLIAGFFISRLLARIRSRKPLSRKNTMARSKGGVEKIRPTVRVKSGLSPNKKRDSLLQS</sequence>
<evidence type="ECO:0000313" key="3">
    <source>
        <dbReference type="Proteomes" id="UP000250266"/>
    </source>
</evidence>
<reference evidence="2 3" key="1">
    <citation type="journal article" date="2016" name="Nat. Commun.">
        <title>Ectomycorrhizal ecology is imprinted in the genome of the dominant symbiotic fungus Cenococcum geophilum.</title>
        <authorList>
            <consortium name="DOE Joint Genome Institute"/>
            <person name="Peter M."/>
            <person name="Kohler A."/>
            <person name="Ohm R.A."/>
            <person name="Kuo A."/>
            <person name="Krutzmann J."/>
            <person name="Morin E."/>
            <person name="Arend M."/>
            <person name="Barry K.W."/>
            <person name="Binder M."/>
            <person name="Choi C."/>
            <person name="Clum A."/>
            <person name="Copeland A."/>
            <person name="Grisel N."/>
            <person name="Haridas S."/>
            <person name="Kipfer T."/>
            <person name="LaButti K."/>
            <person name="Lindquist E."/>
            <person name="Lipzen A."/>
            <person name="Maire R."/>
            <person name="Meier B."/>
            <person name="Mihaltcheva S."/>
            <person name="Molinier V."/>
            <person name="Murat C."/>
            <person name="Poggeler S."/>
            <person name="Quandt C.A."/>
            <person name="Sperisen C."/>
            <person name="Tritt A."/>
            <person name="Tisserant E."/>
            <person name="Crous P.W."/>
            <person name="Henrissat B."/>
            <person name="Nehls U."/>
            <person name="Egli S."/>
            <person name="Spatafora J.W."/>
            <person name="Grigoriev I.V."/>
            <person name="Martin F.M."/>
        </authorList>
    </citation>
    <scope>NUCLEOTIDE SEQUENCE [LARGE SCALE GENOMIC DNA]</scope>
    <source>
        <strain evidence="2 3">CBS 459.81</strain>
    </source>
</reference>
<dbReference type="OrthoDB" id="3937014at2759"/>
<evidence type="ECO:0000256" key="1">
    <source>
        <dbReference type="SAM" id="MobiDB-lite"/>
    </source>
</evidence>
<protein>
    <recommendedName>
        <fullName evidence="4">Fungal N-terminal domain-containing protein</fullName>
    </recommendedName>
</protein>
<name>A0A8E2DZD6_9PEZI</name>
<accession>A0A8E2DZD6</accession>
<evidence type="ECO:0008006" key="4">
    <source>
        <dbReference type="Google" id="ProtNLM"/>
    </source>
</evidence>
<feature type="region of interest" description="Disordered" evidence="1">
    <location>
        <begin position="160"/>
        <end position="180"/>
    </location>
</feature>
<keyword evidence="3" id="KW-1185">Reference proteome</keyword>
<feature type="compositionally biased region" description="Basic and acidic residues" evidence="1">
    <location>
        <begin position="171"/>
        <end position="180"/>
    </location>
</feature>
<dbReference type="AlphaFoldDB" id="A0A8E2DZD6"/>
<evidence type="ECO:0000313" key="2">
    <source>
        <dbReference type="EMBL" id="OCK74542.1"/>
    </source>
</evidence>
<dbReference type="Proteomes" id="UP000250266">
    <property type="component" value="Unassembled WGS sequence"/>
</dbReference>
<feature type="non-terminal residue" evidence="2">
    <location>
        <position position="244"/>
    </location>
</feature>
<gene>
    <name evidence="2" type="ORF">K432DRAFT_248863</name>
</gene>
<organism evidence="2 3">
    <name type="scientific">Lepidopterella palustris CBS 459.81</name>
    <dbReference type="NCBI Taxonomy" id="1314670"/>
    <lineage>
        <taxon>Eukaryota</taxon>
        <taxon>Fungi</taxon>
        <taxon>Dikarya</taxon>
        <taxon>Ascomycota</taxon>
        <taxon>Pezizomycotina</taxon>
        <taxon>Dothideomycetes</taxon>
        <taxon>Pleosporomycetidae</taxon>
        <taxon>Mytilinidiales</taxon>
        <taxon>Argynnaceae</taxon>
        <taxon>Lepidopterella</taxon>
    </lineage>
</organism>